<comment type="similarity">
    <text evidence="1">Belongs to the ATP-dependent AMP-binding enzyme family.</text>
</comment>
<evidence type="ECO:0000259" key="3">
    <source>
        <dbReference type="Pfam" id="PF00501"/>
    </source>
</evidence>
<evidence type="ECO:0000256" key="2">
    <source>
        <dbReference type="ARBA" id="ARBA00022679"/>
    </source>
</evidence>
<dbReference type="InterPro" id="IPR042099">
    <property type="entry name" value="ANL_N_sf"/>
</dbReference>
<evidence type="ECO:0000313" key="5">
    <source>
        <dbReference type="Proteomes" id="UP000887566"/>
    </source>
</evidence>
<name>A0A914XK82_9BILA</name>
<proteinExistence type="inferred from homology"/>
<dbReference type="InterPro" id="IPR025110">
    <property type="entry name" value="AMP-bd_C"/>
</dbReference>
<dbReference type="GO" id="GO:0031956">
    <property type="term" value="F:medium-chain fatty acid-CoA ligase activity"/>
    <property type="evidence" value="ECO:0007669"/>
    <property type="project" value="TreeGrafter"/>
</dbReference>
<accession>A0A914XK82</accession>
<dbReference type="PANTHER" id="PTHR43201">
    <property type="entry name" value="ACYL-COA SYNTHETASE"/>
    <property type="match status" value="1"/>
</dbReference>
<dbReference type="Pfam" id="PF00501">
    <property type="entry name" value="AMP-binding"/>
    <property type="match status" value="1"/>
</dbReference>
<dbReference type="Pfam" id="PF13193">
    <property type="entry name" value="AMP-binding_C"/>
    <property type="match status" value="1"/>
</dbReference>
<protein>
    <submittedName>
        <fullName evidence="6">Glucuronosyltransferase</fullName>
    </submittedName>
</protein>
<dbReference type="Gene3D" id="3.30.300.30">
    <property type="match status" value="1"/>
</dbReference>
<dbReference type="GO" id="GO:0008194">
    <property type="term" value="F:UDP-glycosyltransferase activity"/>
    <property type="evidence" value="ECO:0007669"/>
    <property type="project" value="InterPro"/>
</dbReference>
<feature type="domain" description="AMP-binding enzyme C-terminal" evidence="4">
    <location>
        <begin position="418"/>
        <end position="495"/>
    </location>
</feature>
<dbReference type="InterPro" id="IPR045851">
    <property type="entry name" value="AMP-bd_C_sf"/>
</dbReference>
<evidence type="ECO:0000313" key="6">
    <source>
        <dbReference type="WBParaSite" id="PSAMB.scaffold848size40301.g9169.t1"/>
    </source>
</evidence>
<dbReference type="InterPro" id="IPR020845">
    <property type="entry name" value="AMP-binding_CS"/>
</dbReference>
<dbReference type="Proteomes" id="UP000887566">
    <property type="component" value="Unplaced"/>
</dbReference>
<sequence>MLLSVRLCRCFGAPLASRSHSTSSANLVSHLPITEDGAFANKAALVFADGSAMTYSQLGRLTGRYAAYLNRLGLGKSDRLLAKVSKRPENVALYLATLRIGAVYVPINPTYTAAEIDHFIADAQPKMFVSDDMSKDRSLKDKVATVICENELAEKAAETQPIFDVEAVTSADIACLCYTSGTTGKPKGAMLTHGNLTSNAETLVDLWRFTDKDTMLHMLPVYHIHGLFVALHTCLLSGASIFFHPRFTIDAALKWLPKTSVLMAVPTYYSRLLAAKEFTSEVCKNVRLFVSGSAPLSPAIWDEFHKRTGHKILERYGMTEGLMVCSNPYEEELRTPGTIGKALPGIEVRVKDYVLQYRGPNVFKGYWRQPEKTKQEFTSDGFFISGDLASIDDNGVVRILGRGKDLIITGGLNVYPKEVEDALDLLPEVHESAVIATPHRDFGEAVLAVCVPSVQSDPKSLEATVISALKQKLAGYKVPKKIIFVQNLPRNSMGKVPKNVLRQTEEKAKGHQSKERTGTTLTLTLSGGRSWTEVEPHKTNVFNSGRSVETNAELIALIEMPSPRLFHLLFLTSLLFIYSDAVNILIFSPGFSNSHTIFSQHLAKSLLSEHHNVTVWTSVDNGVKIKDPPKAAQQIIIHYDLGEAVRNHFQDIAFRQNITFVEKTKGWNKFFNALSASCSEQLEDAEGNLARLKKQHFDIAIIPVFEYCALLLGSELRIKKYVFVNAGTYIFDHIAIQNGIPLHPSFVPLADSYYSDRMSFSQRFLNALQSTLAGMVNLRMSGSLLLEQYHLFAESIHRPPHVTTDFYGYIRDSSVGIMINGDPILNFPRPLPFDAFYLNQLGDVQDSNVVKPLEPKFDASMIQGTAERITVDGAGLNLFVNQSNTTAEMVYTVRRCLAIGAVPRDERPSVNPTGPY</sequence>
<dbReference type="GO" id="GO:0006631">
    <property type="term" value="P:fatty acid metabolic process"/>
    <property type="evidence" value="ECO:0007669"/>
    <property type="project" value="TreeGrafter"/>
</dbReference>
<organism evidence="5 6">
    <name type="scientific">Plectus sambesii</name>
    <dbReference type="NCBI Taxonomy" id="2011161"/>
    <lineage>
        <taxon>Eukaryota</taxon>
        <taxon>Metazoa</taxon>
        <taxon>Ecdysozoa</taxon>
        <taxon>Nematoda</taxon>
        <taxon>Chromadorea</taxon>
        <taxon>Plectida</taxon>
        <taxon>Plectina</taxon>
        <taxon>Plectoidea</taxon>
        <taxon>Plectidae</taxon>
        <taxon>Plectus</taxon>
    </lineage>
</organism>
<dbReference type="SUPFAM" id="SSF56801">
    <property type="entry name" value="Acetyl-CoA synthetase-like"/>
    <property type="match status" value="1"/>
</dbReference>
<dbReference type="AlphaFoldDB" id="A0A914XK82"/>
<reference evidence="6" key="1">
    <citation type="submission" date="2022-11" db="UniProtKB">
        <authorList>
            <consortium name="WormBaseParasite"/>
        </authorList>
    </citation>
    <scope>IDENTIFICATION</scope>
</reference>
<dbReference type="WBParaSite" id="PSAMB.scaffold848size40301.g9169.t1">
    <property type="protein sequence ID" value="PSAMB.scaffold848size40301.g9169.t1"/>
    <property type="gene ID" value="PSAMB.scaffold848size40301.g9169"/>
</dbReference>
<keyword evidence="2" id="KW-0808">Transferase</keyword>
<dbReference type="PROSITE" id="PS00455">
    <property type="entry name" value="AMP_BINDING"/>
    <property type="match status" value="1"/>
</dbReference>
<dbReference type="NCBIfam" id="NF005702">
    <property type="entry name" value="PRK07514.1"/>
    <property type="match status" value="1"/>
</dbReference>
<evidence type="ECO:0000259" key="4">
    <source>
        <dbReference type="Pfam" id="PF13193"/>
    </source>
</evidence>
<dbReference type="Pfam" id="PF00201">
    <property type="entry name" value="UDPGT"/>
    <property type="match status" value="1"/>
</dbReference>
<dbReference type="PANTHER" id="PTHR43201:SF8">
    <property type="entry name" value="ACYL-COA SYNTHETASE FAMILY MEMBER 3"/>
    <property type="match status" value="1"/>
</dbReference>
<keyword evidence="5" id="KW-1185">Reference proteome</keyword>
<feature type="domain" description="AMP-dependent synthetase/ligase" evidence="3">
    <location>
        <begin position="39"/>
        <end position="367"/>
    </location>
</feature>
<dbReference type="Gene3D" id="3.40.50.12780">
    <property type="entry name" value="N-terminal domain of ligase-like"/>
    <property type="match status" value="1"/>
</dbReference>
<dbReference type="InterPro" id="IPR000873">
    <property type="entry name" value="AMP-dep_synth/lig_dom"/>
</dbReference>
<dbReference type="InterPro" id="IPR002213">
    <property type="entry name" value="UDP_glucos_trans"/>
</dbReference>
<evidence type="ECO:0000256" key="1">
    <source>
        <dbReference type="ARBA" id="ARBA00006432"/>
    </source>
</evidence>
<dbReference type="SUPFAM" id="SSF53756">
    <property type="entry name" value="UDP-Glycosyltransferase/glycogen phosphorylase"/>
    <property type="match status" value="1"/>
</dbReference>
<dbReference type="CDD" id="cd05941">
    <property type="entry name" value="MCS"/>
    <property type="match status" value="1"/>
</dbReference>